<reference evidence="2 3" key="1">
    <citation type="submission" date="2019-07" db="EMBL/GenBank/DDBJ databases">
        <title>Genomic Encyclopedia of Archaeal and Bacterial Type Strains, Phase II (KMG-II): from individual species to whole genera.</title>
        <authorList>
            <person name="Goeker M."/>
        </authorList>
    </citation>
    <scope>NUCLEOTIDE SEQUENCE [LARGE SCALE GENOMIC DNA]</scope>
    <source>
        <strain evidence="2 3">ATCC BAA-252</strain>
    </source>
</reference>
<dbReference type="EMBL" id="VLLF01000011">
    <property type="protein sequence ID" value="TWI80831.1"/>
    <property type="molecule type" value="Genomic_DNA"/>
</dbReference>
<gene>
    <name evidence="2" type="ORF">JM93_04046</name>
</gene>
<evidence type="ECO:0000256" key="1">
    <source>
        <dbReference type="SAM" id="SignalP"/>
    </source>
</evidence>
<dbReference type="AlphaFoldDB" id="A0A562SHR2"/>
<name>A0A562SHR2_9HYPH</name>
<sequence>MNLISLVLGLSFLTTAAAFAQEVRTLDDATLKGDERIETPIGVIELQDNYITDEGVQALFDEMDYQRAVQTFL</sequence>
<accession>A0A562SHR2</accession>
<keyword evidence="3" id="KW-1185">Reference proteome</keyword>
<feature type="signal peptide" evidence="1">
    <location>
        <begin position="1"/>
        <end position="20"/>
    </location>
</feature>
<comment type="caution">
    <text evidence="2">The sequence shown here is derived from an EMBL/GenBank/DDBJ whole genome shotgun (WGS) entry which is preliminary data.</text>
</comment>
<dbReference type="Proteomes" id="UP000320593">
    <property type="component" value="Unassembled WGS sequence"/>
</dbReference>
<proteinExistence type="predicted"/>
<dbReference type="RefSeq" id="WP_208995344.1">
    <property type="nucleotide sequence ID" value="NZ_SMLY01000077.1"/>
</dbReference>
<evidence type="ECO:0000313" key="2">
    <source>
        <dbReference type="EMBL" id="TWI80831.1"/>
    </source>
</evidence>
<organism evidence="2 3">
    <name type="scientific">Roseibium hamelinense</name>
    <dbReference type="NCBI Taxonomy" id="150831"/>
    <lineage>
        <taxon>Bacteria</taxon>
        <taxon>Pseudomonadati</taxon>
        <taxon>Pseudomonadota</taxon>
        <taxon>Alphaproteobacteria</taxon>
        <taxon>Hyphomicrobiales</taxon>
        <taxon>Stappiaceae</taxon>
        <taxon>Roseibium</taxon>
    </lineage>
</organism>
<feature type="chain" id="PRO_5022151474" evidence="1">
    <location>
        <begin position="21"/>
        <end position="73"/>
    </location>
</feature>
<evidence type="ECO:0000313" key="3">
    <source>
        <dbReference type="Proteomes" id="UP000320593"/>
    </source>
</evidence>
<protein>
    <submittedName>
        <fullName evidence="2">Uncharacterized protein</fullName>
    </submittedName>
</protein>
<keyword evidence="1" id="KW-0732">Signal</keyword>